<evidence type="ECO:0000313" key="3">
    <source>
        <dbReference type="Proteomes" id="UP000253410"/>
    </source>
</evidence>
<dbReference type="InterPro" id="IPR041261">
    <property type="entry name" value="R2K_2"/>
</dbReference>
<dbReference type="OrthoDB" id="654524at2"/>
<dbReference type="RefSeq" id="WP_113618267.1">
    <property type="nucleotide sequence ID" value="NZ_QFFJ01000002.1"/>
</dbReference>
<evidence type="ECO:0000313" key="2">
    <source>
        <dbReference type="EMBL" id="RBL89521.1"/>
    </source>
</evidence>
<accession>A0A365XU28</accession>
<keyword evidence="3" id="KW-1185">Reference proteome</keyword>
<feature type="domain" description="ATP-grasp" evidence="1">
    <location>
        <begin position="84"/>
        <end position="228"/>
    </location>
</feature>
<proteinExistence type="predicted"/>
<sequence length="250" mass="27028">MNNTILLIPEKTDIEFEQIVAAWTHRGGQIRRLGKYWIKDEELVRSKIAIYGNQAFAFVLAQIYGVDLLSPDDTLIASLEHQWTKRSITLSTVGQISATAFPVFIKPVVPKIFPAGIFTTLNAFLQATTGLPEDEAVIVAAAVAPITAEARGFVLNGHLIDLALYEGEADLTAGALFLTAFIREHGHQLPAAVIVDIACNPQTGWFVLEFNACWGAGLNNCEAEKVMDCIISATIHPASPADLPAGESSQ</sequence>
<dbReference type="Pfam" id="PF18299">
    <property type="entry name" value="R2K_2"/>
    <property type="match status" value="1"/>
</dbReference>
<organism evidence="2 3">
    <name type="scientific">Chitinophaga flava</name>
    <dbReference type="NCBI Taxonomy" id="2259036"/>
    <lineage>
        <taxon>Bacteria</taxon>
        <taxon>Pseudomonadati</taxon>
        <taxon>Bacteroidota</taxon>
        <taxon>Chitinophagia</taxon>
        <taxon>Chitinophagales</taxon>
        <taxon>Chitinophagaceae</taxon>
        <taxon>Chitinophaga</taxon>
    </lineage>
</organism>
<dbReference type="EMBL" id="QFFJ01000002">
    <property type="protein sequence ID" value="RBL89521.1"/>
    <property type="molecule type" value="Genomic_DNA"/>
</dbReference>
<evidence type="ECO:0000259" key="1">
    <source>
        <dbReference type="Pfam" id="PF18299"/>
    </source>
</evidence>
<comment type="caution">
    <text evidence="2">The sequence shown here is derived from an EMBL/GenBank/DDBJ whole genome shotgun (WGS) entry which is preliminary data.</text>
</comment>
<name>A0A365XU28_9BACT</name>
<gene>
    <name evidence="2" type="ORF">DF182_23710</name>
</gene>
<protein>
    <recommendedName>
        <fullName evidence="1">ATP-grasp domain-containing protein</fullName>
    </recommendedName>
</protein>
<dbReference type="Proteomes" id="UP000253410">
    <property type="component" value="Unassembled WGS sequence"/>
</dbReference>
<dbReference type="AlphaFoldDB" id="A0A365XU28"/>
<reference evidence="2 3" key="1">
    <citation type="submission" date="2018-05" db="EMBL/GenBank/DDBJ databases">
        <title>Chitinophaga sp. K3CV102501T nov., isolated from isolated from a monsoon evergreen broad-leaved forest soil.</title>
        <authorList>
            <person name="Lv Y."/>
        </authorList>
    </citation>
    <scope>NUCLEOTIDE SEQUENCE [LARGE SCALE GENOMIC DNA]</scope>
    <source>
        <strain evidence="2 3">GDMCC 1.1325</strain>
    </source>
</reference>